<sequence length="228" mass="25008">MTKLQLLNSLLIKQLEVTVQGVMRMVNDTVAEYIEETARAKCESARLRKKLREITLVAATEASSNALSVFNVEEEPGESFQSLVQNRGMAGDAEPEKSQEQNPEPGQNIEVKNVFPDHQKLGQELEIKMETHRLVIQPKAEPVVESEGVDSYHVSSIDIMPGAAFNPAPPMHQVLMAGMDVDCTFPAVEVETGISDMQPSTHNARGGKLGRGSSRDMIYTCNVIVNSS</sequence>
<protein>
    <submittedName>
        <fullName evidence="1">Uncharacterized protein</fullName>
    </submittedName>
</protein>
<accession>A0ACC2EZD4</accession>
<gene>
    <name evidence="1" type="ORF">DPEC_G00355130</name>
</gene>
<dbReference type="Proteomes" id="UP001157502">
    <property type="component" value="Chromosome 37"/>
</dbReference>
<name>A0ACC2EZD4_DALPE</name>
<evidence type="ECO:0000313" key="1">
    <source>
        <dbReference type="EMBL" id="KAJ7984467.1"/>
    </source>
</evidence>
<keyword evidence="2" id="KW-1185">Reference proteome</keyword>
<comment type="caution">
    <text evidence="1">The sequence shown here is derived from an EMBL/GenBank/DDBJ whole genome shotgun (WGS) entry which is preliminary data.</text>
</comment>
<evidence type="ECO:0000313" key="2">
    <source>
        <dbReference type="Proteomes" id="UP001157502"/>
    </source>
</evidence>
<organism evidence="1 2">
    <name type="scientific">Dallia pectoralis</name>
    <name type="common">Alaska blackfish</name>
    <dbReference type="NCBI Taxonomy" id="75939"/>
    <lineage>
        <taxon>Eukaryota</taxon>
        <taxon>Metazoa</taxon>
        <taxon>Chordata</taxon>
        <taxon>Craniata</taxon>
        <taxon>Vertebrata</taxon>
        <taxon>Euteleostomi</taxon>
        <taxon>Actinopterygii</taxon>
        <taxon>Neopterygii</taxon>
        <taxon>Teleostei</taxon>
        <taxon>Protacanthopterygii</taxon>
        <taxon>Esociformes</taxon>
        <taxon>Umbridae</taxon>
        <taxon>Dallia</taxon>
    </lineage>
</organism>
<dbReference type="EMBL" id="CM055764">
    <property type="protein sequence ID" value="KAJ7984467.1"/>
    <property type="molecule type" value="Genomic_DNA"/>
</dbReference>
<reference evidence="1" key="1">
    <citation type="submission" date="2021-05" db="EMBL/GenBank/DDBJ databases">
        <authorList>
            <person name="Pan Q."/>
            <person name="Jouanno E."/>
            <person name="Zahm M."/>
            <person name="Klopp C."/>
            <person name="Cabau C."/>
            <person name="Louis A."/>
            <person name="Berthelot C."/>
            <person name="Parey E."/>
            <person name="Roest Crollius H."/>
            <person name="Montfort J."/>
            <person name="Robinson-Rechavi M."/>
            <person name="Bouchez O."/>
            <person name="Lampietro C."/>
            <person name="Lopez Roques C."/>
            <person name="Donnadieu C."/>
            <person name="Postlethwait J."/>
            <person name="Bobe J."/>
            <person name="Dillon D."/>
            <person name="Chandos A."/>
            <person name="von Hippel F."/>
            <person name="Guiguen Y."/>
        </authorList>
    </citation>
    <scope>NUCLEOTIDE SEQUENCE</scope>
    <source>
        <strain evidence="1">YG-Jan2019</strain>
    </source>
</reference>
<proteinExistence type="predicted"/>